<evidence type="ECO:0000256" key="2">
    <source>
        <dbReference type="ARBA" id="ARBA00006213"/>
    </source>
</evidence>
<dbReference type="Pfam" id="PF16913">
    <property type="entry name" value="PUNUT"/>
    <property type="match status" value="1"/>
</dbReference>
<feature type="transmembrane region" description="Helical" evidence="7">
    <location>
        <begin position="305"/>
        <end position="324"/>
    </location>
</feature>
<dbReference type="InterPro" id="IPR037185">
    <property type="entry name" value="EmrE-like"/>
</dbReference>
<organism evidence="8 9">
    <name type="scientific">Macleaya cordata</name>
    <name type="common">Five-seeded plume-poppy</name>
    <name type="synonym">Bocconia cordata</name>
    <dbReference type="NCBI Taxonomy" id="56857"/>
    <lineage>
        <taxon>Eukaryota</taxon>
        <taxon>Viridiplantae</taxon>
        <taxon>Streptophyta</taxon>
        <taxon>Embryophyta</taxon>
        <taxon>Tracheophyta</taxon>
        <taxon>Spermatophyta</taxon>
        <taxon>Magnoliopsida</taxon>
        <taxon>Ranunculales</taxon>
        <taxon>Papaveraceae</taxon>
        <taxon>Papaveroideae</taxon>
        <taxon>Macleaya</taxon>
    </lineage>
</organism>
<keyword evidence="5 7" id="KW-1133">Transmembrane helix</keyword>
<dbReference type="EMBL" id="MVGT01002634">
    <property type="protein sequence ID" value="OVA07166.1"/>
    <property type="molecule type" value="Genomic_DNA"/>
</dbReference>
<dbReference type="OMA" id="CMAFFAT"/>
<feature type="transmembrane region" description="Helical" evidence="7">
    <location>
        <begin position="277"/>
        <end position="298"/>
    </location>
</feature>
<evidence type="ECO:0000256" key="5">
    <source>
        <dbReference type="ARBA" id="ARBA00022989"/>
    </source>
</evidence>
<keyword evidence="3 7" id="KW-0813">Transport</keyword>
<feature type="transmembrane region" description="Helical" evidence="7">
    <location>
        <begin position="41"/>
        <end position="64"/>
    </location>
</feature>
<sequence>MAMNIEKIEEGVQTLENPPNKLLSASHPEDLNKSLMAKWGLLLLSCTCSVVGTTGGPLVLRLYFLHGGHSKWLSSWLQTVGFPILLIPLTILYFRRDRMLPDEFFASQKLLHYAAIIGLLQGLDNYMYCYGLSFLPVSTSSLLISTQLISTAFVASILVKQKFTPYSINAVVLMTMGSILLGLRKSGDRPHGVTNSQYLLGFIISIGAAALGGFILVSTQVAYAKAKKAMTYSIVLQFQFCMAFFATLFCTVGMLINKDFSAIKREANGYELGVKKYYLVLGSSVVIWQVMFLGRLGIIFCTSSLFAGIMSATILPITEIAAVITFHEKFTGEKGMALALGLWGFTSYFYGSYRKTKKQTQQTPHETNTSK</sequence>
<accession>A0A200Q9H9</accession>
<proteinExistence type="inferred from homology"/>
<gene>
    <name evidence="8" type="ORF">BVC80_1289g87</name>
</gene>
<evidence type="ECO:0000313" key="8">
    <source>
        <dbReference type="EMBL" id="OVA07166.1"/>
    </source>
</evidence>
<feature type="transmembrane region" description="Helical" evidence="7">
    <location>
        <begin position="336"/>
        <end position="353"/>
    </location>
</feature>
<keyword evidence="4 7" id="KW-0812">Transmembrane</keyword>
<feature type="transmembrane region" description="Helical" evidence="7">
    <location>
        <begin position="110"/>
        <end position="128"/>
    </location>
</feature>
<comment type="caution">
    <text evidence="8">The sequence shown here is derived from an EMBL/GenBank/DDBJ whole genome shotgun (WGS) entry which is preliminary data.</text>
</comment>
<keyword evidence="6 7" id="KW-0472">Membrane</keyword>
<dbReference type="SUPFAM" id="SSF103481">
    <property type="entry name" value="Multidrug resistance efflux transporter EmrE"/>
    <property type="match status" value="1"/>
</dbReference>
<feature type="transmembrane region" description="Helical" evidence="7">
    <location>
        <begin position="166"/>
        <end position="183"/>
    </location>
</feature>
<evidence type="ECO:0000313" key="9">
    <source>
        <dbReference type="Proteomes" id="UP000195402"/>
    </source>
</evidence>
<feature type="transmembrane region" description="Helical" evidence="7">
    <location>
        <begin position="140"/>
        <end position="159"/>
    </location>
</feature>
<evidence type="ECO:0000256" key="1">
    <source>
        <dbReference type="ARBA" id="ARBA00004141"/>
    </source>
</evidence>
<dbReference type="Proteomes" id="UP000195402">
    <property type="component" value="Unassembled WGS sequence"/>
</dbReference>
<evidence type="ECO:0000256" key="3">
    <source>
        <dbReference type="ARBA" id="ARBA00022448"/>
    </source>
</evidence>
<dbReference type="STRING" id="56857.A0A200Q9H9"/>
<comment type="subcellular location">
    <subcellularLocation>
        <location evidence="1 7">Membrane</location>
        <topology evidence="1 7">Multi-pass membrane protein</topology>
    </subcellularLocation>
</comment>
<keyword evidence="9" id="KW-1185">Reference proteome</keyword>
<dbReference type="GO" id="GO:0015211">
    <property type="term" value="F:purine nucleoside transmembrane transporter activity"/>
    <property type="evidence" value="ECO:0007669"/>
    <property type="project" value="UniProtKB-UniRule"/>
</dbReference>
<evidence type="ECO:0000256" key="4">
    <source>
        <dbReference type="ARBA" id="ARBA00022692"/>
    </source>
</evidence>
<feature type="transmembrane region" description="Helical" evidence="7">
    <location>
        <begin position="198"/>
        <end position="223"/>
    </location>
</feature>
<evidence type="ECO:0000256" key="7">
    <source>
        <dbReference type="RuleBase" id="RU368015"/>
    </source>
</evidence>
<protein>
    <recommendedName>
        <fullName evidence="7">Probable purine permease</fullName>
    </recommendedName>
</protein>
<feature type="transmembrane region" description="Helical" evidence="7">
    <location>
        <begin position="235"/>
        <end position="257"/>
    </location>
</feature>
<reference evidence="8 9" key="1">
    <citation type="journal article" date="2017" name="Mol. Plant">
        <title>The Genome of Medicinal Plant Macleaya cordata Provides New Insights into Benzylisoquinoline Alkaloids Metabolism.</title>
        <authorList>
            <person name="Liu X."/>
            <person name="Liu Y."/>
            <person name="Huang P."/>
            <person name="Ma Y."/>
            <person name="Qing Z."/>
            <person name="Tang Q."/>
            <person name="Cao H."/>
            <person name="Cheng P."/>
            <person name="Zheng Y."/>
            <person name="Yuan Z."/>
            <person name="Zhou Y."/>
            <person name="Liu J."/>
            <person name="Tang Z."/>
            <person name="Zhuo Y."/>
            <person name="Zhang Y."/>
            <person name="Yu L."/>
            <person name="Huang J."/>
            <person name="Yang P."/>
            <person name="Peng Q."/>
            <person name="Zhang J."/>
            <person name="Jiang W."/>
            <person name="Zhang Z."/>
            <person name="Lin K."/>
            <person name="Ro D.K."/>
            <person name="Chen X."/>
            <person name="Xiong X."/>
            <person name="Shang Y."/>
            <person name="Huang S."/>
            <person name="Zeng J."/>
        </authorList>
    </citation>
    <scope>NUCLEOTIDE SEQUENCE [LARGE SCALE GENOMIC DNA]</scope>
    <source>
        <strain evidence="9">cv. BLH2017</strain>
        <tissue evidence="8">Root</tissue>
    </source>
</reference>
<feature type="transmembrane region" description="Helical" evidence="7">
    <location>
        <begin position="76"/>
        <end position="94"/>
    </location>
</feature>
<comment type="similarity">
    <text evidence="2 7">Belongs to the purine permeases (TC 2.A.7.14) family.</text>
</comment>
<dbReference type="GO" id="GO:0016020">
    <property type="term" value="C:membrane"/>
    <property type="evidence" value="ECO:0007669"/>
    <property type="project" value="UniProtKB-SubCell"/>
</dbReference>
<dbReference type="InParanoid" id="A0A200Q9H9"/>
<name>A0A200Q9H9_MACCD</name>
<dbReference type="OrthoDB" id="1886630at2759"/>
<dbReference type="AlphaFoldDB" id="A0A200Q9H9"/>
<dbReference type="PANTHER" id="PTHR31376:SF105">
    <property type="entry name" value="PURINE PERMEASE-RELATED"/>
    <property type="match status" value="1"/>
</dbReference>
<evidence type="ECO:0000256" key="6">
    <source>
        <dbReference type="ARBA" id="ARBA00023136"/>
    </source>
</evidence>
<dbReference type="InterPro" id="IPR030182">
    <property type="entry name" value="PUP_plant"/>
</dbReference>
<dbReference type="PANTHER" id="PTHR31376">
    <property type="entry name" value="OS09G0467300 PROTEIN-RELATED"/>
    <property type="match status" value="1"/>
</dbReference>
<dbReference type="GO" id="GO:0005345">
    <property type="term" value="F:purine nucleobase transmembrane transporter activity"/>
    <property type="evidence" value="ECO:0007669"/>
    <property type="project" value="UniProtKB-UniRule"/>
</dbReference>